<dbReference type="Gene3D" id="3.20.20.370">
    <property type="entry name" value="Glycoside hydrolase/deacetylase"/>
    <property type="match status" value="1"/>
</dbReference>
<dbReference type="AlphaFoldDB" id="A0A645CD37"/>
<dbReference type="GO" id="GO:0005975">
    <property type="term" value="P:carbohydrate metabolic process"/>
    <property type="evidence" value="ECO:0007669"/>
    <property type="project" value="InterPro"/>
</dbReference>
<sequence length="88" mass="9748">MLLASKYKLRIIQWSVMAQDWEPESSSHRVLERLRSRTKSGSVICLHDSGCGKKAAPGAPEGTLKAVAEFIPLMLQNGYSFVLPDECL</sequence>
<dbReference type="SUPFAM" id="SSF88713">
    <property type="entry name" value="Glycoside hydrolase/deacetylase"/>
    <property type="match status" value="1"/>
</dbReference>
<dbReference type="InterPro" id="IPR011330">
    <property type="entry name" value="Glyco_hydro/deAcase_b/a-brl"/>
</dbReference>
<gene>
    <name evidence="1" type="ORF">SDC9_121781</name>
</gene>
<name>A0A645CD37_9ZZZZ</name>
<evidence type="ECO:0000313" key="1">
    <source>
        <dbReference type="EMBL" id="MPM74792.1"/>
    </source>
</evidence>
<reference evidence="1" key="1">
    <citation type="submission" date="2019-08" db="EMBL/GenBank/DDBJ databases">
        <authorList>
            <person name="Kucharzyk K."/>
            <person name="Murdoch R.W."/>
            <person name="Higgins S."/>
            <person name="Loffler F."/>
        </authorList>
    </citation>
    <scope>NUCLEOTIDE SEQUENCE</scope>
</reference>
<protein>
    <recommendedName>
        <fullName evidence="2">Peptidoglycan-N-acetylglucosamine deacetylase</fullName>
    </recommendedName>
</protein>
<accession>A0A645CD37</accession>
<dbReference type="EMBL" id="VSSQ01026194">
    <property type="protein sequence ID" value="MPM74792.1"/>
    <property type="molecule type" value="Genomic_DNA"/>
</dbReference>
<comment type="caution">
    <text evidence="1">The sequence shown here is derived from an EMBL/GenBank/DDBJ whole genome shotgun (WGS) entry which is preliminary data.</text>
</comment>
<organism evidence="1">
    <name type="scientific">bioreactor metagenome</name>
    <dbReference type="NCBI Taxonomy" id="1076179"/>
    <lineage>
        <taxon>unclassified sequences</taxon>
        <taxon>metagenomes</taxon>
        <taxon>ecological metagenomes</taxon>
    </lineage>
</organism>
<evidence type="ECO:0008006" key="2">
    <source>
        <dbReference type="Google" id="ProtNLM"/>
    </source>
</evidence>
<proteinExistence type="predicted"/>